<evidence type="ECO:0000256" key="2">
    <source>
        <dbReference type="SAM" id="Phobius"/>
    </source>
</evidence>
<organism evidence="4 5">
    <name type="scientific">Pandoraea terrae</name>
    <dbReference type="NCBI Taxonomy" id="1537710"/>
    <lineage>
        <taxon>Bacteria</taxon>
        <taxon>Pseudomonadati</taxon>
        <taxon>Pseudomonadota</taxon>
        <taxon>Betaproteobacteria</taxon>
        <taxon>Burkholderiales</taxon>
        <taxon>Burkholderiaceae</taxon>
        <taxon>Pandoraea</taxon>
    </lineage>
</organism>
<gene>
    <name evidence="4" type="ORF">PTE30175_04615</name>
</gene>
<reference evidence="4 5" key="1">
    <citation type="submission" date="2019-08" db="EMBL/GenBank/DDBJ databases">
        <authorList>
            <person name="Peeters C."/>
        </authorList>
    </citation>
    <scope>NUCLEOTIDE SEQUENCE [LARGE SCALE GENOMIC DNA]</scope>
    <source>
        <strain evidence="4 5">LMG 30175</strain>
    </source>
</reference>
<dbReference type="InterPro" id="IPR011723">
    <property type="entry name" value="Znf/thioredoxin_put"/>
</dbReference>
<accession>A0A5E4YRG1</accession>
<feature type="transmembrane region" description="Helical" evidence="2">
    <location>
        <begin position="150"/>
        <end position="170"/>
    </location>
</feature>
<keyword evidence="2" id="KW-0812">Transmembrane</keyword>
<dbReference type="RefSeq" id="WP_150699386.1">
    <property type="nucleotide sequence ID" value="NZ_CABPRZ010000026.1"/>
</dbReference>
<protein>
    <recommendedName>
        <fullName evidence="3">Zinc finger/thioredoxin putative domain-containing protein</fullName>
    </recommendedName>
</protein>
<dbReference type="InterPro" id="IPR021834">
    <property type="entry name" value="DUF3426"/>
</dbReference>
<evidence type="ECO:0000313" key="4">
    <source>
        <dbReference type="EMBL" id="VVE51409.1"/>
    </source>
</evidence>
<dbReference type="NCBIfam" id="TIGR02098">
    <property type="entry name" value="MJ0042_CXXC"/>
    <property type="match status" value="1"/>
</dbReference>
<evidence type="ECO:0000259" key="3">
    <source>
        <dbReference type="Pfam" id="PF13719"/>
    </source>
</evidence>
<dbReference type="Pfam" id="PF13719">
    <property type="entry name" value="Zn_ribbon_5"/>
    <property type="match status" value="1"/>
</dbReference>
<dbReference type="EMBL" id="CABPRZ010000026">
    <property type="protein sequence ID" value="VVE51409.1"/>
    <property type="molecule type" value="Genomic_DNA"/>
</dbReference>
<dbReference type="OrthoDB" id="5294582at2"/>
<keyword evidence="2" id="KW-0472">Membrane</keyword>
<feature type="domain" description="Zinc finger/thioredoxin putative" evidence="3">
    <location>
        <begin position="9"/>
        <end position="43"/>
    </location>
</feature>
<proteinExistence type="predicted"/>
<name>A0A5E4YRG1_9BURK</name>
<keyword evidence="2" id="KW-1133">Transmembrane helix</keyword>
<keyword evidence="5" id="KW-1185">Reference proteome</keyword>
<sequence length="334" mass="35388">MVHANRVLATCCPNCHTVFRVVADQLKLRDGLVRCGQCRHVFDGRAHLCEPPGEAAEDSVAPESRADARATGTGIDTSAIPRLFDGPDTAESGAVPAPCAEVPSPPFALLRAEDATVAEPTPFAAQVWGDVPGETPPAPIAPASRPRRRIAWRAGIGIAVLALIGQWAWLDREALVDRWPALRAPLAQWAAITHGDVALPHQREALSIENVTLQTDADAAASGATATAGTGEATDKSAPSGPTASDDTGLTLTVFLRNKADHAIAYPSLELTLSDTEAKPVARRVFSADEYLPDAHVRSEGLPARSERTIRLRLTAQPDQAAAASNYRVLAFYP</sequence>
<feature type="region of interest" description="Disordered" evidence="1">
    <location>
        <begin position="222"/>
        <end position="245"/>
    </location>
</feature>
<dbReference type="AlphaFoldDB" id="A0A5E4YRG1"/>
<evidence type="ECO:0000256" key="1">
    <source>
        <dbReference type="SAM" id="MobiDB-lite"/>
    </source>
</evidence>
<feature type="compositionally biased region" description="Low complexity" evidence="1">
    <location>
        <begin position="222"/>
        <end position="232"/>
    </location>
</feature>
<dbReference type="Pfam" id="PF11906">
    <property type="entry name" value="DUF3426"/>
    <property type="match status" value="1"/>
</dbReference>
<dbReference type="Proteomes" id="UP000414233">
    <property type="component" value="Unassembled WGS sequence"/>
</dbReference>
<evidence type="ECO:0000313" key="5">
    <source>
        <dbReference type="Proteomes" id="UP000414233"/>
    </source>
</evidence>